<keyword evidence="3" id="KW-1185">Reference proteome</keyword>
<gene>
    <name evidence="2" type="ORF">H4R20_000884</name>
</gene>
<evidence type="ECO:0000256" key="1">
    <source>
        <dbReference type="SAM" id="MobiDB-lite"/>
    </source>
</evidence>
<dbReference type="EMBL" id="JANBUO010000049">
    <property type="protein sequence ID" value="KAJ2808411.1"/>
    <property type="molecule type" value="Genomic_DNA"/>
</dbReference>
<comment type="caution">
    <text evidence="2">The sequence shown here is derived from an EMBL/GenBank/DDBJ whole genome shotgun (WGS) entry which is preliminary data.</text>
</comment>
<accession>A0A9W8HYE2</accession>
<reference evidence="2" key="1">
    <citation type="submission" date="2022-07" db="EMBL/GenBank/DDBJ databases">
        <title>Phylogenomic reconstructions and comparative analyses of Kickxellomycotina fungi.</title>
        <authorList>
            <person name="Reynolds N.K."/>
            <person name="Stajich J.E."/>
            <person name="Barry K."/>
            <person name="Grigoriev I.V."/>
            <person name="Crous P."/>
            <person name="Smith M.E."/>
        </authorList>
    </citation>
    <scope>NUCLEOTIDE SEQUENCE</scope>
    <source>
        <strain evidence="2">NRRL 1565</strain>
    </source>
</reference>
<organism evidence="2 3">
    <name type="scientific">Coemansia guatemalensis</name>
    <dbReference type="NCBI Taxonomy" id="2761395"/>
    <lineage>
        <taxon>Eukaryota</taxon>
        <taxon>Fungi</taxon>
        <taxon>Fungi incertae sedis</taxon>
        <taxon>Zoopagomycota</taxon>
        <taxon>Kickxellomycotina</taxon>
        <taxon>Kickxellomycetes</taxon>
        <taxon>Kickxellales</taxon>
        <taxon>Kickxellaceae</taxon>
        <taxon>Coemansia</taxon>
    </lineage>
</organism>
<proteinExistence type="predicted"/>
<protein>
    <submittedName>
        <fullName evidence="2">Uncharacterized protein</fullName>
    </submittedName>
</protein>
<evidence type="ECO:0000313" key="3">
    <source>
        <dbReference type="Proteomes" id="UP001140094"/>
    </source>
</evidence>
<sequence length="61" mass="6733">MNLGFFRTISDIDESQPEDQQVSVTVPSRTEDTSRADSTDPESIDENALSGDHYQPTTTLS</sequence>
<feature type="compositionally biased region" description="Polar residues" evidence="1">
    <location>
        <begin position="18"/>
        <end position="28"/>
    </location>
</feature>
<name>A0A9W8HYE2_9FUNG</name>
<dbReference type="Proteomes" id="UP001140094">
    <property type="component" value="Unassembled WGS sequence"/>
</dbReference>
<feature type="region of interest" description="Disordered" evidence="1">
    <location>
        <begin position="1"/>
        <end position="61"/>
    </location>
</feature>
<dbReference type="AlphaFoldDB" id="A0A9W8HYE2"/>
<feature type="compositionally biased region" description="Basic and acidic residues" evidence="1">
    <location>
        <begin position="29"/>
        <end position="38"/>
    </location>
</feature>
<evidence type="ECO:0000313" key="2">
    <source>
        <dbReference type="EMBL" id="KAJ2808411.1"/>
    </source>
</evidence>